<sequence>MYIVSMSAIDCMNRFIVGICATQCHRYLSLEYAPHVNIAIQCKKQRLSERLQKRALKRLLLAVQPRNILFKDIEAGHVVLANFGQAQKHTPAGQYLAAGELAYMAPEMAWCRVAYDGHLRRHLLRSWRANPELRAQLCANHHYGKEADMWCVGLILYYMIYDHNPFVRCSDDYATFIKIINGDIDIEERGGISSEGIEMLRGLLAADKNERLTAAGALASPWLEGIAVPADGQEPDQEQLAR</sequence>
<name>A0A4P9YVH9_9FUNG</name>
<dbReference type="Pfam" id="PF00069">
    <property type="entry name" value="Pkinase"/>
    <property type="match status" value="1"/>
</dbReference>
<dbReference type="EMBL" id="KZ990464">
    <property type="protein sequence ID" value="RKP24073.1"/>
    <property type="molecule type" value="Genomic_DNA"/>
</dbReference>
<feature type="domain" description="Protein kinase" evidence="1">
    <location>
        <begin position="1"/>
        <end position="223"/>
    </location>
</feature>
<dbReference type="GO" id="GO:0005524">
    <property type="term" value="F:ATP binding"/>
    <property type="evidence" value="ECO:0007669"/>
    <property type="project" value="InterPro"/>
</dbReference>
<dbReference type="SMART" id="SM00220">
    <property type="entry name" value="S_TKc"/>
    <property type="match status" value="1"/>
</dbReference>
<evidence type="ECO:0000259" key="1">
    <source>
        <dbReference type="PROSITE" id="PS50011"/>
    </source>
</evidence>
<dbReference type="PROSITE" id="PS50011">
    <property type="entry name" value="PROTEIN_KINASE_DOM"/>
    <property type="match status" value="1"/>
</dbReference>
<reference evidence="3" key="1">
    <citation type="journal article" date="2018" name="Nat. Microbiol.">
        <title>Leveraging single-cell genomics to expand the fungal tree of life.</title>
        <authorList>
            <person name="Ahrendt S.R."/>
            <person name="Quandt C.A."/>
            <person name="Ciobanu D."/>
            <person name="Clum A."/>
            <person name="Salamov A."/>
            <person name="Andreopoulos B."/>
            <person name="Cheng J.F."/>
            <person name="Woyke T."/>
            <person name="Pelin A."/>
            <person name="Henrissat B."/>
            <person name="Reynolds N.K."/>
            <person name="Benny G.L."/>
            <person name="Smith M.E."/>
            <person name="James T.Y."/>
            <person name="Grigoriev I.V."/>
        </authorList>
    </citation>
    <scope>NUCLEOTIDE SEQUENCE [LARGE SCALE GENOMIC DNA]</scope>
    <source>
        <strain evidence="3">Benny S71-1</strain>
    </source>
</reference>
<dbReference type="PANTHER" id="PTHR24347">
    <property type="entry name" value="SERINE/THREONINE-PROTEIN KINASE"/>
    <property type="match status" value="1"/>
</dbReference>
<keyword evidence="3" id="KW-1185">Reference proteome</keyword>
<accession>A0A4P9YVH9</accession>
<protein>
    <submittedName>
        <fullName evidence="2">Kinase-like domain-containing protein</fullName>
    </submittedName>
</protein>
<gene>
    <name evidence="2" type="ORF">SYNPS1DRAFT_30158</name>
</gene>
<proteinExistence type="predicted"/>
<dbReference type="AlphaFoldDB" id="A0A4P9YVH9"/>
<dbReference type="GO" id="GO:0004672">
    <property type="term" value="F:protein kinase activity"/>
    <property type="evidence" value="ECO:0007669"/>
    <property type="project" value="InterPro"/>
</dbReference>
<dbReference type="SUPFAM" id="SSF56112">
    <property type="entry name" value="Protein kinase-like (PK-like)"/>
    <property type="match status" value="1"/>
</dbReference>
<dbReference type="Gene3D" id="1.10.510.10">
    <property type="entry name" value="Transferase(Phosphotransferase) domain 1"/>
    <property type="match status" value="1"/>
</dbReference>
<dbReference type="OrthoDB" id="10252171at2759"/>
<evidence type="ECO:0000313" key="2">
    <source>
        <dbReference type="EMBL" id="RKP24073.1"/>
    </source>
</evidence>
<dbReference type="InterPro" id="IPR011009">
    <property type="entry name" value="Kinase-like_dom_sf"/>
</dbReference>
<organism evidence="2 3">
    <name type="scientific">Syncephalis pseudoplumigaleata</name>
    <dbReference type="NCBI Taxonomy" id="1712513"/>
    <lineage>
        <taxon>Eukaryota</taxon>
        <taxon>Fungi</taxon>
        <taxon>Fungi incertae sedis</taxon>
        <taxon>Zoopagomycota</taxon>
        <taxon>Zoopagomycotina</taxon>
        <taxon>Zoopagomycetes</taxon>
        <taxon>Zoopagales</taxon>
        <taxon>Piptocephalidaceae</taxon>
        <taxon>Syncephalis</taxon>
    </lineage>
</organism>
<dbReference type="Proteomes" id="UP000278143">
    <property type="component" value="Unassembled WGS sequence"/>
</dbReference>
<keyword evidence="2" id="KW-0418">Kinase</keyword>
<dbReference type="InterPro" id="IPR000719">
    <property type="entry name" value="Prot_kinase_dom"/>
</dbReference>
<keyword evidence="2" id="KW-0808">Transferase</keyword>
<evidence type="ECO:0000313" key="3">
    <source>
        <dbReference type="Proteomes" id="UP000278143"/>
    </source>
</evidence>